<feature type="transmembrane region" description="Helical" evidence="1">
    <location>
        <begin position="12"/>
        <end position="28"/>
    </location>
</feature>
<proteinExistence type="predicted"/>
<name>A0A428DVV3_STRMT</name>
<organism evidence="2 3">
    <name type="scientific">Streptococcus mitis</name>
    <dbReference type="NCBI Taxonomy" id="28037"/>
    <lineage>
        <taxon>Bacteria</taxon>
        <taxon>Bacillati</taxon>
        <taxon>Bacillota</taxon>
        <taxon>Bacilli</taxon>
        <taxon>Lactobacillales</taxon>
        <taxon>Streptococcaceae</taxon>
        <taxon>Streptococcus</taxon>
        <taxon>Streptococcus mitis group</taxon>
    </lineage>
</organism>
<accession>A0A428DVV3</accession>
<dbReference type="Proteomes" id="UP000280535">
    <property type="component" value="Unassembled WGS sequence"/>
</dbReference>
<reference evidence="2 3" key="1">
    <citation type="submission" date="2018-11" db="EMBL/GenBank/DDBJ databases">
        <title>Species Designations Belie Phenotypic and Genotypic Heterogeneity in Oral Streptococci.</title>
        <authorList>
            <person name="Velsko I."/>
        </authorList>
    </citation>
    <scope>NUCLEOTIDE SEQUENCE [LARGE SCALE GENOMIC DNA]</scope>
    <source>
        <strain evidence="2 3">BCC49</strain>
    </source>
</reference>
<sequence length="47" mass="5304">MQIDDHPEPQYMSQLLFCILAFEIYTLLKSNSNHVNVALPYSSTACG</sequence>
<dbReference type="AlphaFoldDB" id="A0A428DVV3"/>
<evidence type="ECO:0000313" key="2">
    <source>
        <dbReference type="EMBL" id="RSJ00055.1"/>
    </source>
</evidence>
<evidence type="ECO:0000256" key="1">
    <source>
        <dbReference type="SAM" id="Phobius"/>
    </source>
</evidence>
<keyword evidence="1" id="KW-0472">Membrane</keyword>
<keyword evidence="1" id="KW-0812">Transmembrane</keyword>
<evidence type="ECO:0000313" key="3">
    <source>
        <dbReference type="Proteomes" id="UP000280535"/>
    </source>
</evidence>
<keyword evidence="1" id="KW-1133">Transmembrane helix</keyword>
<gene>
    <name evidence="2" type="ORF">D8843_00470</name>
</gene>
<protein>
    <submittedName>
        <fullName evidence="2">Uncharacterized protein</fullName>
    </submittedName>
</protein>
<dbReference type="EMBL" id="RJOA01000001">
    <property type="protein sequence ID" value="RSJ00055.1"/>
    <property type="molecule type" value="Genomic_DNA"/>
</dbReference>
<comment type="caution">
    <text evidence="2">The sequence shown here is derived from an EMBL/GenBank/DDBJ whole genome shotgun (WGS) entry which is preliminary data.</text>
</comment>